<comment type="function">
    <text evidence="9">Cytochromes P450 are a group of heme-thiolate monooxygenases. They oxidize a variety of structurally unrelated compounds, including steroids, fatty acids, and xenobiotics.</text>
</comment>
<keyword evidence="15" id="KW-1185">Reference proteome</keyword>
<protein>
    <recommendedName>
        <fullName evidence="16">Cytochrome P450</fullName>
    </recommendedName>
</protein>
<dbReference type="InterPro" id="IPR050705">
    <property type="entry name" value="Cytochrome_P450_3A"/>
</dbReference>
<keyword evidence="13" id="KW-1133">Transmembrane helix</keyword>
<dbReference type="EMBL" id="RQTK01000063">
    <property type="protein sequence ID" value="RUS89192.1"/>
    <property type="molecule type" value="Genomic_DNA"/>
</dbReference>
<keyword evidence="7 11" id="KW-0560">Oxidoreductase</keyword>
<evidence type="ECO:0000256" key="6">
    <source>
        <dbReference type="ARBA" id="ARBA00022848"/>
    </source>
</evidence>
<evidence type="ECO:0000256" key="3">
    <source>
        <dbReference type="ARBA" id="ARBA00010617"/>
    </source>
</evidence>
<keyword evidence="6" id="KW-0256">Endoplasmic reticulum</keyword>
<evidence type="ECO:0000256" key="8">
    <source>
        <dbReference type="ARBA" id="ARBA00023004"/>
    </source>
</evidence>
<keyword evidence="6" id="KW-0492">Microsome</keyword>
<feature type="transmembrane region" description="Helical" evidence="13">
    <location>
        <begin position="318"/>
        <end position="341"/>
    </location>
</feature>
<evidence type="ECO:0000256" key="7">
    <source>
        <dbReference type="ARBA" id="ARBA00023002"/>
    </source>
</evidence>
<feature type="transmembrane region" description="Helical" evidence="13">
    <location>
        <begin position="6"/>
        <end position="25"/>
    </location>
</feature>
<evidence type="ECO:0000256" key="2">
    <source>
        <dbReference type="ARBA" id="ARBA00004406"/>
    </source>
</evidence>
<dbReference type="Gene3D" id="1.10.630.10">
    <property type="entry name" value="Cytochrome P450"/>
    <property type="match status" value="1"/>
</dbReference>
<dbReference type="GO" id="GO:0005789">
    <property type="term" value="C:endoplasmic reticulum membrane"/>
    <property type="evidence" value="ECO:0007669"/>
    <property type="project" value="UniProtKB-SubCell"/>
</dbReference>
<evidence type="ECO:0000256" key="12">
    <source>
        <dbReference type="SAM" id="MobiDB-lite"/>
    </source>
</evidence>
<dbReference type="InterPro" id="IPR017972">
    <property type="entry name" value="Cyt_P450_CS"/>
</dbReference>
<keyword evidence="4 10" id="KW-0349">Heme</keyword>
<dbReference type="OrthoDB" id="2789670at2759"/>
<feature type="compositionally biased region" description="Basic and acidic residues" evidence="12">
    <location>
        <begin position="291"/>
        <end position="301"/>
    </location>
</feature>
<dbReference type="GO" id="GO:0020037">
    <property type="term" value="F:heme binding"/>
    <property type="evidence" value="ECO:0007669"/>
    <property type="project" value="InterPro"/>
</dbReference>
<keyword evidence="13" id="KW-0812">Transmembrane</keyword>
<evidence type="ECO:0000256" key="10">
    <source>
        <dbReference type="PIRSR" id="PIRSR602401-1"/>
    </source>
</evidence>
<dbReference type="PRINTS" id="PR00463">
    <property type="entry name" value="EP450I"/>
</dbReference>
<dbReference type="Proteomes" id="UP000271974">
    <property type="component" value="Unassembled WGS sequence"/>
</dbReference>
<accession>A0A3S1BIM7</accession>
<name>A0A3S1BIM7_ELYCH</name>
<dbReference type="PANTHER" id="PTHR24302:SF15">
    <property type="entry name" value="FATTY-ACID PEROXYGENASE"/>
    <property type="match status" value="1"/>
</dbReference>
<dbReference type="PANTHER" id="PTHR24302">
    <property type="entry name" value="CYTOCHROME P450 FAMILY 3"/>
    <property type="match status" value="1"/>
</dbReference>
<reference evidence="14 15" key="1">
    <citation type="submission" date="2019-01" db="EMBL/GenBank/DDBJ databases">
        <title>A draft genome assembly of the solar-powered sea slug Elysia chlorotica.</title>
        <authorList>
            <person name="Cai H."/>
            <person name="Li Q."/>
            <person name="Fang X."/>
            <person name="Li J."/>
            <person name="Curtis N.E."/>
            <person name="Altenburger A."/>
            <person name="Shibata T."/>
            <person name="Feng M."/>
            <person name="Maeda T."/>
            <person name="Schwartz J.A."/>
            <person name="Shigenobu S."/>
            <person name="Lundholm N."/>
            <person name="Nishiyama T."/>
            <person name="Yang H."/>
            <person name="Hasebe M."/>
            <person name="Li S."/>
            <person name="Pierce S.K."/>
            <person name="Wang J."/>
        </authorList>
    </citation>
    <scope>NUCLEOTIDE SEQUENCE [LARGE SCALE GENOMIC DNA]</scope>
    <source>
        <strain evidence="14">EC2010</strain>
        <tissue evidence="14">Whole organism of an adult</tissue>
    </source>
</reference>
<evidence type="ECO:0000256" key="1">
    <source>
        <dbReference type="ARBA" id="ARBA00004174"/>
    </source>
</evidence>
<gene>
    <name evidence="14" type="ORF">EGW08_003071</name>
</gene>
<evidence type="ECO:0008006" key="16">
    <source>
        <dbReference type="Google" id="ProtNLM"/>
    </source>
</evidence>
<dbReference type="STRING" id="188477.A0A3S1BIM7"/>
<evidence type="ECO:0000256" key="5">
    <source>
        <dbReference type="ARBA" id="ARBA00022723"/>
    </source>
</evidence>
<dbReference type="GO" id="GO:0016705">
    <property type="term" value="F:oxidoreductase activity, acting on paired donors, with incorporation or reduction of molecular oxygen"/>
    <property type="evidence" value="ECO:0007669"/>
    <property type="project" value="InterPro"/>
</dbReference>
<evidence type="ECO:0000256" key="11">
    <source>
        <dbReference type="RuleBase" id="RU000461"/>
    </source>
</evidence>
<organism evidence="14 15">
    <name type="scientific">Elysia chlorotica</name>
    <name type="common">Eastern emerald elysia</name>
    <name type="synonym">Sea slug</name>
    <dbReference type="NCBI Taxonomy" id="188477"/>
    <lineage>
        <taxon>Eukaryota</taxon>
        <taxon>Metazoa</taxon>
        <taxon>Spiralia</taxon>
        <taxon>Lophotrochozoa</taxon>
        <taxon>Mollusca</taxon>
        <taxon>Gastropoda</taxon>
        <taxon>Heterobranchia</taxon>
        <taxon>Euthyneura</taxon>
        <taxon>Panpulmonata</taxon>
        <taxon>Sacoglossa</taxon>
        <taxon>Placobranchoidea</taxon>
        <taxon>Plakobranchidae</taxon>
        <taxon>Elysia</taxon>
    </lineage>
</organism>
<feature type="region of interest" description="Disordered" evidence="12">
    <location>
        <begin position="283"/>
        <end position="308"/>
    </location>
</feature>
<keyword evidence="11" id="KW-0503">Monooxygenase</keyword>
<evidence type="ECO:0000256" key="9">
    <source>
        <dbReference type="ARBA" id="ARBA00043906"/>
    </source>
</evidence>
<dbReference type="SUPFAM" id="SSF48264">
    <property type="entry name" value="Cytochrome P450"/>
    <property type="match status" value="1"/>
</dbReference>
<dbReference type="GO" id="GO:0008395">
    <property type="term" value="F:steroid hydroxylase activity"/>
    <property type="evidence" value="ECO:0007669"/>
    <property type="project" value="TreeGrafter"/>
</dbReference>
<comment type="caution">
    <text evidence="14">The sequence shown here is derived from an EMBL/GenBank/DDBJ whole genome shotgun (WGS) entry which is preliminary data.</text>
</comment>
<dbReference type="Pfam" id="PF00067">
    <property type="entry name" value="p450"/>
    <property type="match status" value="1"/>
</dbReference>
<dbReference type="InterPro" id="IPR002401">
    <property type="entry name" value="Cyt_P450_E_grp-I"/>
</dbReference>
<evidence type="ECO:0000313" key="14">
    <source>
        <dbReference type="EMBL" id="RUS89192.1"/>
    </source>
</evidence>
<comment type="similarity">
    <text evidence="3 11">Belongs to the cytochrome P450 family.</text>
</comment>
<dbReference type="GO" id="GO:0005506">
    <property type="term" value="F:iron ion binding"/>
    <property type="evidence" value="ECO:0007669"/>
    <property type="project" value="InterPro"/>
</dbReference>
<dbReference type="PRINTS" id="PR00385">
    <property type="entry name" value="P450"/>
</dbReference>
<dbReference type="InterPro" id="IPR036396">
    <property type="entry name" value="Cyt_P450_sf"/>
</dbReference>
<evidence type="ECO:0000256" key="13">
    <source>
        <dbReference type="SAM" id="Phobius"/>
    </source>
</evidence>
<keyword evidence="8 10" id="KW-0408">Iron</keyword>
<evidence type="ECO:0000313" key="15">
    <source>
        <dbReference type="Proteomes" id="UP000271974"/>
    </source>
</evidence>
<proteinExistence type="inferred from homology"/>
<dbReference type="InterPro" id="IPR001128">
    <property type="entry name" value="Cyt_P450"/>
</dbReference>
<dbReference type="CDD" id="cd11055">
    <property type="entry name" value="CYP3A-like"/>
    <property type="match status" value="1"/>
</dbReference>
<keyword evidence="5 10" id="KW-0479">Metal-binding</keyword>
<comment type="subcellular location">
    <subcellularLocation>
        <location evidence="2">Endoplasmic reticulum membrane</location>
        <topology evidence="2">Peripheral membrane protein</topology>
    </subcellularLocation>
    <subcellularLocation>
        <location evidence="1">Microsome membrane</location>
        <topology evidence="1">Peripheral membrane protein</topology>
    </subcellularLocation>
</comment>
<keyword evidence="13" id="KW-0472">Membrane</keyword>
<feature type="binding site" description="axial binding residue" evidence="10">
    <location>
        <position position="460"/>
    </location>
    <ligand>
        <name>heme</name>
        <dbReference type="ChEBI" id="CHEBI:30413"/>
    </ligand>
    <ligandPart>
        <name>Fe</name>
        <dbReference type="ChEBI" id="CHEBI:18248"/>
    </ligandPart>
</feature>
<sequence>MDLAWIITTCLFLIVLGLLIKYITYMSSEHGTFKKMGVPSLSPLPVFGNFLREMRIGPVAFQEELYKKYNTEKVYGYYSTRTPVLFIRDLDMIRDISVKHFANFVNRRQFQLDEPLDHMLSMLQDDHWKNVRNTVSPTFSTGKLRRMFHHISGSARTLVEHLRDKKVAGQAVELKHVASCYTMDCIASTGFGVEINSLNEGENDFVAKAKAIMGAPGPVIFANFFFPFMNKKWDKIGINLFAKDAVNFFSSFVDDALKNRKEAANNSLPKRNDFLQLLLESEGESTTDNDNMSRDEAKELKTASGRKPLSHNDIQGQAIIFLLAGYDTVSTVLGFTLFLLARNPECCKRLQQEIDDKLGKKTPSYDNMQDFTYMDMCLNEAMRLYPPGFQLDRVCNEDIDIGGVHIPKGMVVSFPMFAIHRDPAIWADPLSFDPERFSQENKSDRHPFAHLPFGQGPRNCIGMRLALLEIKVALSAILQEMTPVTCSKTVVPVRLKFFQMVAEDGLWVKMADRFDQ</sequence>
<comment type="cofactor">
    <cofactor evidence="10">
        <name>heme</name>
        <dbReference type="ChEBI" id="CHEBI:30413"/>
    </cofactor>
</comment>
<dbReference type="PROSITE" id="PS00086">
    <property type="entry name" value="CYTOCHROME_P450"/>
    <property type="match status" value="1"/>
</dbReference>
<dbReference type="FunFam" id="1.10.630.10:FF:000042">
    <property type="entry name" value="Cytochrome P450"/>
    <property type="match status" value="1"/>
</dbReference>
<evidence type="ECO:0000256" key="4">
    <source>
        <dbReference type="ARBA" id="ARBA00022617"/>
    </source>
</evidence>
<dbReference type="AlphaFoldDB" id="A0A3S1BIM7"/>